<name>A0A1W0W454_SORBI</name>
<accession>A0A1W0W454</accession>
<gene>
    <name evidence="1" type="ORF">SORBI_3002G157350</name>
</gene>
<dbReference type="EMBL" id="CM000761">
    <property type="protein sequence ID" value="OQU89188.1"/>
    <property type="molecule type" value="Genomic_DNA"/>
</dbReference>
<evidence type="ECO:0000313" key="2">
    <source>
        <dbReference type="Proteomes" id="UP000000768"/>
    </source>
</evidence>
<protein>
    <submittedName>
        <fullName evidence="1">Uncharacterized protein</fullName>
    </submittedName>
</protein>
<reference evidence="1 2" key="1">
    <citation type="journal article" date="2009" name="Nature">
        <title>The Sorghum bicolor genome and the diversification of grasses.</title>
        <authorList>
            <person name="Paterson A.H."/>
            <person name="Bowers J.E."/>
            <person name="Bruggmann R."/>
            <person name="Dubchak I."/>
            <person name="Grimwood J."/>
            <person name="Gundlach H."/>
            <person name="Haberer G."/>
            <person name="Hellsten U."/>
            <person name="Mitros T."/>
            <person name="Poliakov A."/>
            <person name="Schmutz J."/>
            <person name="Spannagl M."/>
            <person name="Tang H."/>
            <person name="Wang X."/>
            <person name="Wicker T."/>
            <person name="Bharti A.K."/>
            <person name="Chapman J."/>
            <person name="Feltus F.A."/>
            <person name="Gowik U."/>
            <person name="Grigoriev I.V."/>
            <person name="Lyons E."/>
            <person name="Maher C.A."/>
            <person name="Martis M."/>
            <person name="Narechania A."/>
            <person name="Otillar R.P."/>
            <person name="Penning B.W."/>
            <person name="Salamov A.A."/>
            <person name="Wang Y."/>
            <person name="Zhang L."/>
            <person name="Carpita N.C."/>
            <person name="Freeling M."/>
            <person name="Gingle A.R."/>
            <person name="Hash C.T."/>
            <person name="Keller B."/>
            <person name="Klein P."/>
            <person name="Kresovich S."/>
            <person name="McCann M.C."/>
            <person name="Ming R."/>
            <person name="Peterson D.G."/>
            <person name="Mehboob-ur-Rahman"/>
            <person name="Ware D."/>
            <person name="Westhoff P."/>
            <person name="Mayer K.F."/>
            <person name="Messing J."/>
            <person name="Rokhsar D.S."/>
        </authorList>
    </citation>
    <scope>NUCLEOTIDE SEQUENCE [LARGE SCALE GENOMIC DNA]</scope>
    <source>
        <strain evidence="2">cv. BTx623</strain>
    </source>
</reference>
<keyword evidence="2" id="KW-1185">Reference proteome</keyword>
<dbReference type="Proteomes" id="UP000000768">
    <property type="component" value="Chromosome 2"/>
</dbReference>
<sequence>MNSWEFGLFRTMLLYSSPEVYIFVRNMPIGRWCANERCTVAALQGAFLTTLNTQLGCQRLLKKNQSVCPLVPIQAMGITYRRTLKSCIFYCQLCV</sequence>
<evidence type="ECO:0000313" key="1">
    <source>
        <dbReference type="EMBL" id="OQU89188.1"/>
    </source>
</evidence>
<dbReference type="AlphaFoldDB" id="A0A1W0W454"/>
<proteinExistence type="predicted"/>
<reference evidence="2" key="2">
    <citation type="journal article" date="2018" name="Plant J.">
        <title>The Sorghum bicolor reference genome: improved assembly, gene annotations, a transcriptome atlas, and signatures of genome organization.</title>
        <authorList>
            <person name="McCormick R.F."/>
            <person name="Truong S.K."/>
            <person name="Sreedasyam A."/>
            <person name="Jenkins J."/>
            <person name="Shu S."/>
            <person name="Sims D."/>
            <person name="Kennedy M."/>
            <person name="Amirebrahimi M."/>
            <person name="Weers B.D."/>
            <person name="McKinley B."/>
            <person name="Mattison A."/>
            <person name="Morishige D.T."/>
            <person name="Grimwood J."/>
            <person name="Schmutz J."/>
            <person name="Mullet J.E."/>
        </authorList>
    </citation>
    <scope>NUCLEOTIDE SEQUENCE [LARGE SCALE GENOMIC DNA]</scope>
    <source>
        <strain evidence="2">cv. BTx623</strain>
    </source>
</reference>
<dbReference type="InParanoid" id="A0A1W0W454"/>
<organism evidence="1 2">
    <name type="scientific">Sorghum bicolor</name>
    <name type="common">Sorghum</name>
    <name type="synonym">Sorghum vulgare</name>
    <dbReference type="NCBI Taxonomy" id="4558"/>
    <lineage>
        <taxon>Eukaryota</taxon>
        <taxon>Viridiplantae</taxon>
        <taxon>Streptophyta</taxon>
        <taxon>Embryophyta</taxon>
        <taxon>Tracheophyta</taxon>
        <taxon>Spermatophyta</taxon>
        <taxon>Magnoliopsida</taxon>
        <taxon>Liliopsida</taxon>
        <taxon>Poales</taxon>
        <taxon>Poaceae</taxon>
        <taxon>PACMAD clade</taxon>
        <taxon>Panicoideae</taxon>
        <taxon>Andropogonodae</taxon>
        <taxon>Andropogoneae</taxon>
        <taxon>Sorghinae</taxon>
        <taxon>Sorghum</taxon>
    </lineage>
</organism>
<dbReference type="Gramene" id="OQU89188">
    <property type="protein sequence ID" value="OQU89188"/>
    <property type="gene ID" value="SORBI_3002G157350"/>
</dbReference>